<dbReference type="EMBL" id="MN738903">
    <property type="protein sequence ID" value="QHT30600.1"/>
    <property type="molecule type" value="Genomic_DNA"/>
</dbReference>
<protein>
    <submittedName>
        <fullName evidence="1">Uncharacterized protein</fullName>
    </submittedName>
</protein>
<reference evidence="1" key="1">
    <citation type="journal article" date="2020" name="Nature">
        <title>Giant virus diversity and host interactions through global metagenomics.</title>
        <authorList>
            <person name="Schulz F."/>
            <person name="Roux S."/>
            <person name="Paez-Espino D."/>
            <person name="Jungbluth S."/>
            <person name="Walsh D.A."/>
            <person name="Denef V.J."/>
            <person name="McMahon K.D."/>
            <person name="Konstantinidis K.T."/>
            <person name="Eloe-Fadrosh E.A."/>
            <person name="Kyrpides N.C."/>
            <person name="Woyke T."/>
        </authorList>
    </citation>
    <scope>NUCLEOTIDE SEQUENCE</scope>
    <source>
        <strain evidence="1">GVMAG-M-3300009151-35</strain>
    </source>
</reference>
<accession>A0A6C0EQM4</accession>
<proteinExistence type="predicted"/>
<organism evidence="1">
    <name type="scientific">viral metagenome</name>
    <dbReference type="NCBI Taxonomy" id="1070528"/>
    <lineage>
        <taxon>unclassified sequences</taxon>
        <taxon>metagenomes</taxon>
        <taxon>organismal metagenomes</taxon>
    </lineage>
</organism>
<name>A0A6C0EQM4_9ZZZZ</name>
<evidence type="ECO:0000313" key="1">
    <source>
        <dbReference type="EMBL" id="QHT30600.1"/>
    </source>
</evidence>
<sequence>MLDNIKRVSSDPSLLKKKISDESIHSQKSASSPIMSISSAKKKKILLFSEDSTDSDFEYY</sequence>
<dbReference type="AlphaFoldDB" id="A0A6C0EQM4"/>